<feature type="non-terminal residue" evidence="1">
    <location>
        <position position="82"/>
    </location>
</feature>
<feature type="non-terminal residue" evidence="1">
    <location>
        <position position="1"/>
    </location>
</feature>
<dbReference type="EMBL" id="AMCI01009485">
    <property type="protein sequence ID" value="EJW89423.1"/>
    <property type="molecule type" value="Genomic_DNA"/>
</dbReference>
<dbReference type="AlphaFoldDB" id="J9F4I9"/>
<organism evidence="1">
    <name type="scientific">gut metagenome</name>
    <dbReference type="NCBI Taxonomy" id="749906"/>
    <lineage>
        <taxon>unclassified sequences</taxon>
        <taxon>metagenomes</taxon>
        <taxon>organismal metagenomes</taxon>
    </lineage>
</organism>
<reference evidence="1" key="1">
    <citation type="journal article" date="2012" name="PLoS ONE">
        <title>Gene sets for utilization of primary and secondary nutrition supplies in the distal gut of endangered iberian lynx.</title>
        <authorList>
            <person name="Alcaide M."/>
            <person name="Messina E."/>
            <person name="Richter M."/>
            <person name="Bargiela R."/>
            <person name="Peplies J."/>
            <person name="Huws S.A."/>
            <person name="Newbold C.J."/>
            <person name="Golyshin P.N."/>
            <person name="Simon M.A."/>
            <person name="Lopez G."/>
            <person name="Yakimov M.M."/>
            <person name="Ferrer M."/>
        </authorList>
    </citation>
    <scope>NUCLEOTIDE SEQUENCE</scope>
</reference>
<name>J9F4I9_9ZZZZ</name>
<accession>J9F4I9</accession>
<protein>
    <submittedName>
        <fullName evidence="1">Transposase IS4 family protein</fullName>
    </submittedName>
</protein>
<evidence type="ECO:0000313" key="1">
    <source>
        <dbReference type="EMBL" id="EJW89423.1"/>
    </source>
</evidence>
<proteinExistence type="predicted"/>
<comment type="caution">
    <text evidence="1">The sequence shown here is derived from an EMBL/GenBank/DDBJ whole genome shotgun (WGS) entry which is preliminary data.</text>
</comment>
<gene>
    <name evidence="1" type="ORF">EVA_22470</name>
</gene>
<sequence length="82" mass="9468">LIVSYSEKRAKKDAYNRARGIARLRKAYKSGHVTKQQVNRRGYNKFLEISKDIDVSISEEKIAEDCKWDGLKGYITNTDLDT</sequence>